<evidence type="ECO:0000313" key="9">
    <source>
        <dbReference type="Proteomes" id="UP000515703"/>
    </source>
</evidence>
<dbReference type="KEGG" id="acht:bsdcttw_24320"/>
<dbReference type="PANTHER" id="PTHR43806">
    <property type="entry name" value="PEPTIDASE S8"/>
    <property type="match status" value="1"/>
</dbReference>
<dbReference type="RefSeq" id="WP_185255165.1">
    <property type="nucleotide sequence ID" value="NZ_AP023368.1"/>
</dbReference>
<feature type="active site" description="Charge relay system" evidence="5 6">
    <location>
        <position position="174"/>
    </location>
</feature>
<evidence type="ECO:0000313" key="8">
    <source>
        <dbReference type="EMBL" id="BCJ99391.1"/>
    </source>
</evidence>
<dbReference type="InterPro" id="IPR017310">
    <property type="entry name" value="Pept_S8A_subtilisin_clostridia"/>
</dbReference>
<dbReference type="AlphaFoldDB" id="A0A7I8DQ43"/>
<feature type="domain" description="Peptidase S8/S53" evidence="7">
    <location>
        <begin position="96"/>
        <end position="297"/>
    </location>
</feature>
<dbReference type="EMBL" id="AP023368">
    <property type="protein sequence ID" value="BCJ99391.1"/>
    <property type="molecule type" value="Genomic_DNA"/>
</dbReference>
<keyword evidence="4 6" id="KW-0720">Serine protease</keyword>
<evidence type="ECO:0000256" key="3">
    <source>
        <dbReference type="ARBA" id="ARBA00022801"/>
    </source>
</evidence>
<keyword evidence="3 6" id="KW-0378">Hydrolase</keyword>
<name>A0A7I8DQ43_9FIRM</name>
<feature type="domain" description="Peptidase S8/S53" evidence="7">
    <location>
        <begin position="428"/>
        <end position="547"/>
    </location>
</feature>
<dbReference type="InterPro" id="IPR036852">
    <property type="entry name" value="Peptidase_S8/S53_dom_sf"/>
</dbReference>
<keyword evidence="2 6" id="KW-0645">Protease</keyword>
<dbReference type="PROSITE" id="PS00136">
    <property type="entry name" value="SUBTILASE_ASP"/>
    <property type="match status" value="1"/>
</dbReference>
<dbReference type="InterPro" id="IPR015500">
    <property type="entry name" value="Peptidase_S8_subtilisin-rel"/>
</dbReference>
<dbReference type="Proteomes" id="UP000515703">
    <property type="component" value="Chromosome"/>
</dbReference>
<dbReference type="Gene3D" id="3.40.50.200">
    <property type="entry name" value="Peptidase S8/S53 domain"/>
    <property type="match status" value="1"/>
</dbReference>
<dbReference type="PIRSF" id="PIRSF037894">
    <property type="entry name" value="Subtilisin_rel_CspABC"/>
    <property type="match status" value="1"/>
</dbReference>
<accession>A0A7I8DQ43</accession>
<proteinExistence type="inferred from homology"/>
<evidence type="ECO:0000259" key="7">
    <source>
        <dbReference type="Pfam" id="PF00082"/>
    </source>
</evidence>
<gene>
    <name evidence="8" type="ORF">bsdcttw_24320</name>
</gene>
<reference evidence="8 9" key="1">
    <citation type="submission" date="2020-08" db="EMBL/GenBank/DDBJ databases">
        <title>Draft genome sequencing of an Anaerocolumna strain isolated from anoxic soil subjected to BSD treatment.</title>
        <authorList>
            <person name="Uek A."/>
            <person name="Tonouchi A."/>
        </authorList>
    </citation>
    <scope>NUCLEOTIDE SEQUENCE [LARGE SCALE GENOMIC DNA]</scope>
    <source>
        <strain evidence="8 9">CTTW</strain>
    </source>
</reference>
<keyword evidence="9" id="KW-1185">Reference proteome</keyword>
<feature type="active site" description="Charge relay system" evidence="5 6">
    <location>
        <position position="105"/>
    </location>
</feature>
<dbReference type="PANTHER" id="PTHR43806:SF11">
    <property type="entry name" value="CEREVISIN-RELATED"/>
    <property type="match status" value="1"/>
</dbReference>
<evidence type="ECO:0000256" key="5">
    <source>
        <dbReference type="PIRSR" id="PIRSR615500-1"/>
    </source>
</evidence>
<evidence type="ECO:0000256" key="6">
    <source>
        <dbReference type="PROSITE-ProRule" id="PRU01240"/>
    </source>
</evidence>
<reference evidence="8 9" key="2">
    <citation type="submission" date="2020-08" db="EMBL/GenBank/DDBJ databases">
        <authorList>
            <person name="Ueki A."/>
            <person name="Tonouchi A."/>
        </authorList>
    </citation>
    <scope>NUCLEOTIDE SEQUENCE [LARGE SCALE GENOMIC DNA]</scope>
    <source>
        <strain evidence="8 9">CTTW</strain>
    </source>
</reference>
<evidence type="ECO:0000256" key="2">
    <source>
        <dbReference type="ARBA" id="ARBA00022670"/>
    </source>
</evidence>
<evidence type="ECO:0000256" key="1">
    <source>
        <dbReference type="ARBA" id="ARBA00011073"/>
    </source>
</evidence>
<dbReference type="CDD" id="cd07478">
    <property type="entry name" value="Peptidases_S8_CspA-like"/>
    <property type="match status" value="1"/>
</dbReference>
<sequence>MTPEEQIKITSNDYADIIVEHDADLDRLEGITGETMVKLDETYAVVYVPVKKPLLKLVEEIGYTTIPKVFGLAESLTYEAVGLNRLLTLPGLNLRGEGVIIGIIDTGIDYRNPVFMKSDKTTRILSIWDQTIINPDAGENTFYYGKEFTQSDINTALMSENPLTVVPTNDENGHGTALAGLAAGNVVTENDFSGVATASEIAVVKLKQAKDALRDYLFIPKDVDCYQENDIMAGVLYLVNLSKAQKKPIVICIGLSSNMGGHDGREPISHMLASLAERNGVIIVLPGGNEGAAGHHYYSNIDNKVGYDTVELNVGKGENGFTLEIWGQAPGVYSIDITSPSGEYIPRIPARLGESRVIRFLFEDTTLNISYQIAEAQTGDQLIFMQFIKPAEGIWRIKVYGIKDISTGFHVWLPLTGFIKEDTKFVKPNPDTTITTPGNAGIPITVTAYDYRNQSLYRNAGRGYTRLNGIKPDLAAPGVELLCPGSNGFTSKSGTSLAAAVTAGICALIVEWGLVKGKMVYMDTIEVKQFLIRGVKRSPTLTYPNKEWGFGMIDIYRTFDSLRGETIQR</sequence>
<dbReference type="PROSITE" id="PS51892">
    <property type="entry name" value="SUBTILASE"/>
    <property type="match status" value="1"/>
</dbReference>
<dbReference type="InterPro" id="IPR000209">
    <property type="entry name" value="Peptidase_S8/S53_dom"/>
</dbReference>
<dbReference type="PRINTS" id="PR00723">
    <property type="entry name" value="SUBTILISIN"/>
</dbReference>
<dbReference type="InterPro" id="IPR034045">
    <property type="entry name" value="Pep_S8_CspA-like"/>
</dbReference>
<dbReference type="GO" id="GO:0006508">
    <property type="term" value="P:proteolysis"/>
    <property type="evidence" value="ECO:0007669"/>
    <property type="project" value="UniProtKB-KW"/>
</dbReference>
<dbReference type="InterPro" id="IPR050131">
    <property type="entry name" value="Peptidase_S8_subtilisin-like"/>
</dbReference>
<dbReference type="SUPFAM" id="SSF52743">
    <property type="entry name" value="Subtilisin-like"/>
    <property type="match status" value="1"/>
</dbReference>
<comment type="similarity">
    <text evidence="1 6">Belongs to the peptidase S8 family.</text>
</comment>
<feature type="active site" description="Charge relay system" evidence="5 6">
    <location>
        <position position="496"/>
    </location>
</feature>
<organism evidence="8 9">
    <name type="scientific">Anaerocolumna chitinilytica</name>
    <dbReference type="NCBI Taxonomy" id="1727145"/>
    <lineage>
        <taxon>Bacteria</taxon>
        <taxon>Bacillati</taxon>
        <taxon>Bacillota</taxon>
        <taxon>Clostridia</taxon>
        <taxon>Lachnospirales</taxon>
        <taxon>Lachnospiraceae</taxon>
        <taxon>Anaerocolumna</taxon>
    </lineage>
</organism>
<evidence type="ECO:0000256" key="4">
    <source>
        <dbReference type="ARBA" id="ARBA00022825"/>
    </source>
</evidence>
<dbReference type="Pfam" id="PF00082">
    <property type="entry name" value="Peptidase_S8"/>
    <property type="match status" value="2"/>
</dbReference>
<dbReference type="Gene3D" id="2.60.120.1290">
    <property type="match status" value="1"/>
</dbReference>
<dbReference type="GO" id="GO:0004252">
    <property type="term" value="F:serine-type endopeptidase activity"/>
    <property type="evidence" value="ECO:0007669"/>
    <property type="project" value="UniProtKB-UniRule"/>
</dbReference>
<protein>
    <recommendedName>
        <fullName evidence="7">Peptidase S8/S53 domain-containing protein</fullName>
    </recommendedName>
</protein>
<dbReference type="InterPro" id="IPR023827">
    <property type="entry name" value="Peptidase_S8_Asp-AS"/>
</dbReference>